<dbReference type="Gene3D" id="3.40.630.30">
    <property type="match status" value="1"/>
</dbReference>
<dbReference type="OMA" id="RSCHWVV"/>
<evidence type="ECO:0000256" key="1">
    <source>
        <dbReference type="RuleBase" id="RU365086"/>
    </source>
</evidence>
<dbReference type="AlphaFoldDB" id="K1WPK1"/>
<dbReference type="RefSeq" id="XP_007290676.1">
    <property type="nucleotide sequence ID" value="XM_007290614.1"/>
</dbReference>
<dbReference type="PANTHER" id="PTHR13355">
    <property type="entry name" value="GLUCOSAMINE 6-PHOSPHATE N-ACETYLTRANSFERASE"/>
    <property type="match status" value="1"/>
</dbReference>
<dbReference type="GeneID" id="18758722"/>
<reference evidence="3 4" key="1">
    <citation type="journal article" date="2012" name="BMC Genomics">
        <title>Sequencing the genome of Marssonina brunnea reveals fungus-poplar co-evolution.</title>
        <authorList>
            <person name="Zhu S."/>
            <person name="Cao Y.-Z."/>
            <person name="Jiang C."/>
            <person name="Tan B.-Y."/>
            <person name="Wang Z."/>
            <person name="Feng S."/>
            <person name="Zhang L."/>
            <person name="Su X.-H."/>
            <person name="Brejova B."/>
            <person name="Vinar T."/>
            <person name="Xu M."/>
            <person name="Wang M.-X."/>
            <person name="Zhang S.-G."/>
            <person name="Huang M.-R."/>
            <person name="Wu R."/>
            <person name="Zhou Y."/>
        </authorList>
    </citation>
    <scope>NUCLEOTIDE SEQUENCE [LARGE SCALE GENOMIC DNA]</scope>
    <source>
        <strain evidence="3 4">MB_m1</strain>
    </source>
</reference>
<dbReference type="GO" id="GO:0006048">
    <property type="term" value="P:UDP-N-acetylglucosamine biosynthetic process"/>
    <property type="evidence" value="ECO:0007669"/>
    <property type="project" value="UniProtKB-UniRule"/>
</dbReference>
<dbReference type="UniPathway" id="UPA00113">
    <property type="reaction ID" value="UER00529"/>
</dbReference>
<dbReference type="Pfam" id="PF00583">
    <property type="entry name" value="Acetyltransf_1"/>
    <property type="match status" value="1"/>
</dbReference>
<gene>
    <name evidence="3" type="ORF">MBM_02787</name>
</gene>
<dbReference type="PROSITE" id="PS51186">
    <property type="entry name" value="GNAT"/>
    <property type="match status" value="1"/>
</dbReference>
<dbReference type="InterPro" id="IPR039143">
    <property type="entry name" value="GNPNAT1-like"/>
</dbReference>
<dbReference type="InParanoid" id="K1WPK1"/>
<comment type="similarity">
    <text evidence="1">Belongs to the acetyltransferase family. GNA1 subfamily.</text>
</comment>
<dbReference type="PANTHER" id="PTHR13355:SF11">
    <property type="entry name" value="GLUCOSAMINE 6-PHOSPHATE N-ACETYLTRANSFERASE"/>
    <property type="match status" value="1"/>
</dbReference>
<evidence type="ECO:0000259" key="2">
    <source>
        <dbReference type="PROSITE" id="PS51186"/>
    </source>
</evidence>
<keyword evidence="1" id="KW-0012">Acyltransferase</keyword>
<dbReference type="HOGENOM" id="CLU_056607_0_0_1"/>
<keyword evidence="1 3" id="KW-0808">Transferase</keyword>
<keyword evidence="4" id="KW-1185">Reference proteome</keyword>
<feature type="domain" description="N-acetyltransferase" evidence="2">
    <location>
        <begin position="93"/>
        <end position="258"/>
    </location>
</feature>
<dbReference type="KEGG" id="mbe:MBM_02787"/>
<dbReference type="eggNOG" id="ENOG502S8FT">
    <property type="taxonomic scope" value="Eukaryota"/>
</dbReference>
<dbReference type="OrthoDB" id="329272at2759"/>
<comment type="catalytic activity">
    <reaction evidence="1">
        <text>D-glucosamine 6-phosphate + acetyl-CoA = N-acetyl-D-glucosamine 6-phosphate + CoA + H(+)</text>
        <dbReference type="Rhea" id="RHEA:10292"/>
        <dbReference type="ChEBI" id="CHEBI:15378"/>
        <dbReference type="ChEBI" id="CHEBI:57287"/>
        <dbReference type="ChEBI" id="CHEBI:57288"/>
        <dbReference type="ChEBI" id="CHEBI:57513"/>
        <dbReference type="ChEBI" id="CHEBI:58725"/>
        <dbReference type="EC" id="2.3.1.4"/>
    </reaction>
</comment>
<dbReference type="InterPro" id="IPR016181">
    <property type="entry name" value="Acyl_CoA_acyltransferase"/>
</dbReference>
<organism evidence="3 4">
    <name type="scientific">Marssonina brunnea f. sp. multigermtubi (strain MB_m1)</name>
    <name type="common">Marssonina leaf spot fungus</name>
    <dbReference type="NCBI Taxonomy" id="1072389"/>
    <lineage>
        <taxon>Eukaryota</taxon>
        <taxon>Fungi</taxon>
        <taxon>Dikarya</taxon>
        <taxon>Ascomycota</taxon>
        <taxon>Pezizomycotina</taxon>
        <taxon>Leotiomycetes</taxon>
        <taxon>Helotiales</taxon>
        <taxon>Drepanopezizaceae</taxon>
        <taxon>Drepanopeziza</taxon>
    </lineage>
</organism>
<dbReference type="EMBL" id="JH921431">
    <property type="protein sequence ID" value="EKD19550.1"/>
    <property type="molecule type" value="Genomic_DNA"/>
</dbReference>
<proteinExistence type="inferred from homology"/>
<dbReference type="EC" id="2.3.1.4" evidence="1"/>
<dbReference type="SUPFAM" id="SSF55729">
    <property type="entry name" value="Acyl-CoA N-acyltransferases (Nat)"/>
    <property type="match status" value="1"/>
</dbReference>
<accession>K1WPK1</accession>
<evidence type="ECO:0000313" key="4">
    <source>
        <dbReference type="Proteomes" id="UP000006753"/>
    </source>
</evidence>
<dbReference type="InterPro" id="IPR000182">
    <property type="entry name" value="GNAT_dom"/>
</dbReference>
<name>K1WPK1_MARBU</name>
<evidence type="ECO:0000313" key="3">
    <source>
        <dbReference type="EMBL" id="EKD19550.1"/>
    </source>
</evidence>
<protein>
    <recommendedName>
        <fullName evidence="1">Glucosamine 6-phosphate N-acetyltransferase</fullName>
        <ecNumber evidence="1">2.3.1.4</ecNumber>
    </recommendedName>
</protein>
<dbReference type="CDD" id="cd04301">
    <property type="entry name" value="NAT_SF"/>
    <property type="match status" value="1"/>
</dbReference>
<dbReference type="Proteomes" id="UP000006753">
    <property type="component" value="Unassembled WGS sequence"/>
</dbReference>
<comment type="pathway">
    <text evidence="1">Nucleotide-sugar biosynthesis; UDP-N-acetyl-alpha-D-glucosamine biosynthesis; N-acetyl-alpha-D-glucosamine 1-phosphate from alpha-D-glucosamine 6-phosphate (route I): step 1/2.</text>
</comment>
<dbReference type="GO" id="GO:0004343">
    <property type="term" value="F:glucosamine 6-phosphate N-acetyltransferase activity"/>
    <property type="evidence" value="ECO:0007669"/>
    <property type="project" value="UniProtKB-UniRule"/>
</dbReference>
<sequence>MGTPFITFLGPSDLSGYNRKLSSSEQSSVIPRTFIDAMEVREQVFVEEQKIPLENEFDADDHRSCHWVIYASVNTVTEPEIKDSSGRIVSRKKSVTRSTPIGTVRLVPFPHPAHPEPGSKYSDAVDAGANPASIEPPPYIADRATTYHDGREPYLKLGRLAVLKEFRRSGIAKMLVGAAMAWAQQNPTLFNPRITVSGLDKVTTEMNGEIPVWRGLLCVHAQKQVQKTWERWGFKLDEGMGEWDEEGIEHVGMFMRLEYLSPYVISS</sequence>